<dbReference type="Pfam" id="PF09366">
    <property type="entry name" value="DUF1997"/>
    <property type="match status" value="1"/>
</dbReference>
<dbReference type="PANTHER" id="PTHR34131">
    <property type="entry name" value="(RAP ANNOTATION RELEASE2) GALACTOSE-BINDING LIKE DOMAIN CONTAINING PROTEIN"/>
    <property type="match status" value="1"/>
</dbReference>
<evidence type="ECO:0000313" key="2">
    <source>
        <dbReference type="EMBL" id="CAK9255216.1"/>
    </source>
</evidence>
<proteinExistence type="predicted"/>
<feature type="region of interest" description="Disordered" evidence="1">
    <location>
        <begin position="280"/>
        <end position="301"/>
    </location>
</feature>
<evidence type="ECO:0008006" key="4">
    <source>
        <dbReference type="Google" id="ProtNLM"/>
    </source>
</evidence>
<reference evidence="2 3" key="1">
    <citation type="submission" date="2024-02" db="EMBL/GenBank/DDBJ databases">
        <authorList>
            <consortium name="ELIXIR-Norway"/>
            <consortium name="Elixir Norway"/>
        </authorList>
    </citation>
    <scope>NUCLEOTIDE SEQUENCE [LARGE SCALE GENOMIC DNA]</scope>
</reference>
<dbReference type="InterPro" id="IPR018971">
    <property type="entry name" value="DUF1997"/>
</dbReference>
<dbReference type="PROSITE" id="PS51257">
    <property type="entry name" value="PROKAR_LIPOPROTEIN"/>
    <property type="match status" value="1"/>
</dbReference>
<feature type="compositionally biased region" description="Polar residues" evidence="1">
    <location>
        <begin position="280"/>
        <end position="289"/>
    </location>
</feature>
<dbReference type="EMBL" id="OZ020096">
    <property type="protein sequence ID" value="CAK9255216.1"/>
    <property type="molecule type" value="Genomic_DNA"/>
</dbReference>
<sequence>MAVCGRSSVSTTMAASCSSSSSSLFCKAGEDSSRLLTECKTPVQGACFLALRRHQRIVVGRPKLHLQRLVVAAAASKSRRANLCVRKQETVPLPTLADPLGNPQHLSSFLQQPAGTKSMLNTNALERFEYLGDGVFRCYLPKLLLLKLEVAPIVDLFVSATHNDCCVEMLSCKFAGSQAVEEQNNHFSASMKNYLTWQSSTEGEPVLHVNVELNVALEVYTLPFTMLPLSAVETPGNVIMQAMLDRLVPVFIDHLFMDYQRWVEEGAASLDSDCMSSLESISTPPNANGQKRLPVEVATST</sequence>
<organism evidence="2 3">
    <name type="scientific">Sphagnum jensenii</name>
    <dbReference type="NCBI Taxonomy" id="128206"/>
    <lineage>
        <taxon>Eukaryota</taxon>
        <taxon>Viridiplantae</taxon>
        <taxon>Streptophyta</taxon>
        <taxon>Embryophyta</taxon>
        <taxon>Bryophyta</taxon>
        <taxon>Sphagnophytina</taxon>
        <taxon>Sphagnopsida</taxon>
        <taxon>Sphagnales</taxon>
        <taxon>Sphagnaceae</taxon>
        <taxon>Sphagnum</taxon>
    </lineage>
</organism>
<evidence type="ECO:0000256" key="1">
    <source>
        <dbReference type="SAM" id="MobiDB-lite"/>
    </source>
</evidence>
<dbReference type="PANTHER" id="PTHR34131:SF2">
    <property type="entry name" value="FAMILY PROTEIN, PUTATIVE (DUF1997)-RELATED"/>
    <property type="match status" value="1"/>
</dbReference>
<name>A0ABP0VL98_9BRYO</name>
<keyword evidence="3" id="KW-1185">Reference proteome</keyword>
<gene>
    <name evidence="2" type="ORF">CSSPJE1EN1_LOCUS694</name>
</gene>
<evidence type="ECO:0000313" key="3">
    <source>
        <dbReference type="Proteomes" id="UP001497444"/>
    </source>
</evidence>
<dbReference type="Proteomes" id="UP001497444">
    <property type="component" value="Chromosome 1"/>
</dbReference>
<protein>
    <recommendedName>
        <fullName evidence="4">RNase III domain-containing protein</fullName>
    </recommendedName>
</protein>
<accession>A0ABP0VL98</accession>